<dbReference type="Pfam" id="PF14085">
    <property type="entry name" value="DUF4265"/>
    <property type="match status" value="1"/>
</dbReference>
<dbReference type="EMBL" id="QYRT01000037">
    <property type="protein sequence ID" value="TIH33108.1"/>
    <property type="molecule type" value="Genomic_DNA"/>
</dbReference>
<comment type="caution">
    <text evidence="2">The sequence shown here is derived from an EMBL/GenBank/DDBJ whole genome shotgun (WGS) entry which is preliminary data.</text>
</comment>
<dbReference type="Proteomes" id="UP000306192">
    <property type="component" value="Unassembled WGS sequence"/>
</dbReference>
<sequence length="150" mass="16453">MSNGWPSFTSEGLWAAPLPAGTYQLQNSPFFAAGLSIGDEISLCRSRRQCSRRRRRSSPLSAADADRSELRRGGTSRHSAADASVAGRSSRREGLRGGARRWVPGAQAPWWAHNLRRLATFHAQCSAYSRRTHHDRLPRGADGSGGSRRP</sequence>
<feature type="region of interest" description="Disordered" evidence="1">
    <location>
        <begin position="128"/>
        <end position="150"/>
    </location>
</feature>
<protein>
    <submittedName>
        <fullName evidence="2">DUF4265 domain-containing protein</fullName>
    </submittedName>
</protein>
<evidence type="ECO:0000313" key="2">
    <source>
        <dbReference type="EMBL" id="TIH33108.1"/>
    </source>
</evidence>
<feature type="region of interest" description="Disordered" evidence="1">
    <location>
        <begin position="48"/>
        <end position="100"/>
    </location>
</feature>
<dbReference type="AlphaFoldDB" id="A0A4T2BUA5"/>
<accession>A0A4T2BUA5</accession>
<keyword evidence="3" id="KW-1185">Reference proteome</keyword>
<feature type="compositionally biased region" description="Basic residues" evidence="1">
    <location>
        <begin position="48"/>
        <end position="57"/>
    </location>
</feature>
<dbReference type="OrthoDB" id="6563561at2"/>
<gene>
    <name evidence="2" type="ORF">D4765_15210</name>
</gene>
<name>A0A4T2BUA5_9MICO</name>
<dbReference type="InterPro" id="IPR025361">
    <property type="entry name" value="DUF4265"/>
</dbReference>
<evidence type="ECO:0000313" key="3">
    <source>
        <dbReference type="Proteomes" id="UP000306192"/>
    </source>
</evidence>
<proteinExistence type="predicted"/>
<reference evidence="2 3" key="1">
    <citation type="journal article" date="2019" name="Microorganisms">
        <title>Systematic Affiliation and Genome Analysis of Subtercola vilae DB165(T) with Particular Emphasis on Cold Adaptation of an Isolate from a High-Altitude Cold Volcano Lake.</title>
        <authorList>
            <person name="Villalobos A.S."/>
            <person name="Wiese J."/>
            <person name="Imhoff J.F."/>
            <person name="Dorador C."/>
            <person name="Keller A."/>
            <person name="Hentschel U."/>
        </authorList>
    </citation>
    <scope>NUCLEOTIDE SEQUENCE [LARGE SCALE GENOMIC DNA]</scope>
    <source>
        <strain evidence="2 3">DB165</strain>
    </source>
</reference>
<evidence type="ECO:0000256" key="1">
    <source>
        <dbReference type="SAM" id="MobiDB-lite"/>
    </source>
</evidence>
<organism evidence="2 3">
    <name type="scientific">Subtercola vilae</name>
    <dbReference type="NCBI Taxonomy" id="2056433"/>
    <lineage>
        <taxon>Bacteria</taxon>
        <taxon>Bacillati</taxon>
        <taxon>Actinomycetota</taxon>
        <taxon>Actinomycetes</taxon>
        <taxon>Micrococcales</taxon>
        <taxon>Microbacteriaceae</taxon>
        <taxon>Subtercola</taxon>
    </lineage>
</organism>